<dbReference type="Pfam" id="PF00465">
    <property type="entry name" value="Fe-ADH"/>
    <property type="match status" value="1"/>
</dbReference>
<evidence type="ECO:0000313" key="5">
    <source>
        <dbReference type="Proteomes" id="UP001303160"/>
    </source>
</evidence>
<comment type="caution">
    <text evidence="4">The sequence shown here is derived from an EMBL/GenBank/DDBJ whole genome shotgun (WGS) entry which is preliminary data.</text>
</comment>
<keyword evidence="1" id="KW-0560">Oxidoreductase</keyword>
<dbReference type="SUPFAM" id="SSF56796">
    <property type="entry name" value="Dehydroquinate synthase-like"/>
    <property type="match status" value="1"/>
</dbReference>
<reference evidence="4" key="1">
    <citation type="journal article" date="2023" name="Mol. Phylogenet. Evol.">
        <title>Genome-scale phylogeny and comparative genomics of the fungal order Sordariales.</title>
        <authorList>
            <person name="Hensen N."/>
            <person name="Bonometti L."/>
            <person name="Westerberg I."/>
            <person name="Brannstrom I.O."/>
            <person name="Guillou S."/>
            <person name="Cros-Aarteil S."/>
            <person name="Calhoun S."/>
            <person name="Haridas S."/>
            <person name="Kuo A."/>
            <person name="Mondo S."/>
            <person name="Pangilinan J."/>
            <person name="Riley R."/>
            <person name="LaButti K."/>
            <person name="Andreopoulos B."/>
            <person name="Lipzen A."/>
            <person name="Chen C."/>
            <person name="Yan M."/>
            <person name="Daum C."/>
            <person name="Ng V."/>
            <person name="Clum A."/>
            <person name="Steindorff A."/>
            <person name="Ohm R.A."/>
            <person name="Martin F."/>
            <person name="Silar P."/>
            <person name="Natvig D.O."/>
            <person name="Lalanne C."/>
            <person name="Gautier V."/>
            <person name="Ament-Velasquez S.L."/>
            <person name="Kruys A."/>
            <person name="Hutchinson M.I."/>
            <person name="Powell A.J."/>
            <person name="Barry K."/>
            <person name="Miller A.N."/>
            <person name="Grigoriev I.V."/>
            <person name="Debuchy R."/>
            <person name="Gladieux P."/>
            <person name="Hiltunen Thoren M."/>
            <person name="Johannesson H."/>
        </authorList>
    </citation>
    <scope>NUCLEOTIDE SEQUENCE</scope>
    <source>
        <strain evidence="4">CBS 315.58</strain>
    </source>
</reference>
<dbReference type="PANTHER" id="PTHR11496">
    <property type="entry name" value="ALCOHOL DEHYDROGENASE"/>
    <property type="match status" value="1"/>
</dbReference>
<dbReference type="Gene3D" id="3.40.50.1970">
    <property type="match status" value="1"/>
</dbReference>
<organism evidence="4 5">
    <name type="scientific">Triangularia verruculosa</name>
    <dbReference type="NCBI Taxonomy" id="2587418"/>
    <lineage>
        <taxon>Eukaryota</taxon>
        <taxon>Fungi</taxon>
        <taxon>Dikarya</taxon>
        <taxon>Ascomycota</taxon>
        <taxon>Pezizomycotina</taxon>
        <taxon>Sordariomycetes</taxon>
        <taxon>Sordariomycetidae</taxon>
        <taxon>Sordariales</taxon>
        <taxon>Podosporaceae</taxon>
        <taxon>Triangularia</taxon>
    </lineage>
</organism>
<dbReference type="CDD" id="cd08192">
    <property type="entry name" value="MAR-like"/>
    <property type="match status" value="1"/>
</dbReference>
<accession>A0AAN7B0P8</accession>
<dbReference type="GO" id="GO:0046872">
    <property type="term" value="F:metal ion binding"/>
    <property type="evidence" value="ECO:0007669"/>
    <property type="project" value="InterPro"/>
</dbReference>
<dbReference type="InterPro" id="IPR056798">
    <property type="entry name" value="ADH_Fe_C"/>
</dbReference>
<evidence type="ECO:0000259" key="2">
    <source>
        <dbReference type="Pfam" id="PF00465"/>
    </source>
</evidence>
<feature type="domain" description="Fe-containing alcohol dehydrogenase-like C-terminal" evidence="3">
    <location>
        <begin position="205"/>
        <end position="413"/>
    </location>
</feature>
<dbReference type="InterPro" id="IPR001670">
    <property type="entry name" value="ADH_Fe/GldA"/>
</dbReference>
<dbReference type="EMBL" id="MU863876">
    <property type="protein sequence ID" value="KAK4205552.1"/>
    <property type="molecule type" value="Genomic_DNA"/>
</dbReference>
<keyword evidence="5" id="KW-1185">Reference proteome</keyword>
<dbReference type="Pfam" id="PF25137">
    <property type="entry name" value="ADH_Fe_C"/>
    <property type="match status" value="1"/>
</dbReference>
<gene>
    <name evidence="4" type="ORF">QBC40DRAFT_260803</name>
</gene>
<dbReference type="InterPro" id="IPR039697">
    <property type="entry name" value="Alcohol_dehydrogenase_Fe"/>
</dbReference>
<evidence type="ECO:0000256" key="1">
    <source>
        <dbReference type="ARBA" id="ARBA00023002"/>
    </source>
</evidence>
<reference evidence="4" key="2">
    <citation type="submission" date="2023-05" db="EMBL/GenBank/DDBJ databases">
        <authorList>
            <consortium name="Lawrence Berkeley National Laboratory"/>
            <person name="Steindorff A."/>
            <person name="Hensen N."/>
            <person name="Bonometti L."/>
            <person name="Westerberg I."/>
            <person name="Brannstrom I.O."/>
            <person name="Guillou S."/>
            <person name="Cros-Aarteil S."/>
            <person name="Calhoun S."/>
            <person name="Haridas S."/>
            <person name="Kuo A."/>
            <person name="Mondo S."/>
            <person name="Pangilinan J."/>
            <person name="Riley R."/>
            <person name="Labutti K."/>
            <person name="Andreopoulos B."/>
            <person name="Lipzen A."/>
            <person name="Chen C."/>
            <person name="Yanf M."/>
            <person name="Daum C."/>
            <person name="Ng V."/>
            <person name="Clum A."/>
            <person name="Ohm R."/>
            <person name="Martin F."/>
            <person name="Silar P."/>
            <person name="Natvig D."/>
            <person name="Lalanne C."/>
            <person name="Gautier V."/>
            <person name="Ament-Velasquez S.L."/>
            <person name="Kruys A."/>
            <person name="Hutchinson M.I."/>
            <person name="Powell A.J."/>
            <person name="Barry K."/>
            <person name="Miller A.N."/>
            <person name="Grigoriev I.V."/>
            <person name="Debuchy R."/>
            <person name="Gladieux P."/>
            <person name="Thoren M.H."/>
            <person name="Johannesson H."/>
        </authorList>
    </citation>
    <scope>NUCLEOTIDE SEQUENCE</scope>
    <source>
        <strain evidence="4">CBS 315.58</strain>
    </source>
</reference>
<evidence type="ECO:0000313" key="4">
    <source>
        <dbReference type="EMBL" id="KAK4205552.1"/>
    </source>
</evidence>
<feature type="domain" description="Alcohol dehydrogenase iron-type/glycerol dehydrogenase GldA" evidence="2">
    <location>
        <begin position="35"/>
        <end position="192"/>
    </location>
</feature>
<dbReference type="PANTHER" id="PTHR11496:SF107">
    <property type="entry name" value="ALCOHOL DEHYDROGENASE, PUTATIVE (AFU_ORTHOLOGUE AFUA_1G06800)-RELATED"/>
    <property type="match status" value="1"/>
</dbReference>
<dbReference type="Proteomes" id="UP001303160">
    <property type="component" value="Unassembled WGS sequence"/>
</dbReference>
<proteinExistence type="predicted"/>
<dbReference type="GO" id="GO:0005739">
    <property type="term" value="C:mitochondrion"/>
    <property type="evidence" value="ECO:0007669"/>
    <property type="project" value="TreeGrafter"/>
</dbReference>
<sequence>MPLPGESYFPALPPSPKPYISLGLPFSVTCAHHAAHTFSASRIYLIVSPSIAKTPAFTTLLTALDNDKILGIRYGIRQHVPWPDVIEVAADLDRLSADLIVTLGAGSITDGAKVASYAAANKAFSLDALDKLHIRSVDETEKKAVAIPTINIPTSLSGGEYNGSGGATDLRSGIKYSFKHPSIGAQLVILDPALTVSTPERVWLSSGMRAVDHCVEGLTSVGFRDGGNEEVEGFCVGGLRLLLPGLLKTKAHPEDLEARRREMLGVVEALKGLTSGVLPMGASHGIGHQLGPLGVGHGETSCVMLASVLRWNLRNATGGWVEERQRRVSEVFWEDATVAEALEERGLSRKTASAGDVVEAYVAALGLPTSLKEVGIGKDKLEGLARNSMTDRCIPTNPVAIENEGKVLEILELALGE</sequence>
<dbReference type="GO" id="GO:0004022">
    <property type="term" value="F:alcohol dehydrogenase (NAD+) activity"/>
    <property type="evidence" value="ECO:0007669"/>
    <property type="project" value="TreeGrafter"/>
</dbReference>
<evidence type="ECO:0000259" key="3">
    <source>
        <dbReference type="Pfam" id="PF25137"/>
    </source>
</evidence>
<protein>
    <submittedName>
        <fullName evidence="4">Dehydroquinate synthase-like protein</fullName>
    </submittedName>
</protein>
<name>A0AAN7B0P8_9PEZI</name>
<dbReference type="AlphaFoldDB" id="A0AAN7B0P8"/>
<dbReference type="Gene3D" id="1.20.1090.10">
    <property type="entry name" value="Dehydroquinate synthase-like - alpha domain"/>
    <property type="match status" value="1"/>
</dbReference>